<keyword evidence="3" id="KW-1185">Reference proteome</keyword>
<dbReference type="EMBL" id="VIGI01000005">
    <property type="protein sequence ID" value="KAB8300001.1"/>
    <property type="molecule type" value="Genomic_DNA"/>
</dbReference>
<reference evidence="2 3" key="1">
    <citation type="submission" date="2019-06" db="EMBL/GenBank/DDBJ databases">
        <title>Genome Sequence of the Brown Rot Fungal Pathogen Monilinia laxa.</title>
        <authorList>
            <person name="De Miccolis Angelini R.M."/>
            <person name="Landi L."/>
            <person name="Abate D."/>
            <person name="Pollastro S."/>
            <person name="Romanazzi G."/>
            <person name="Faretra F."/>
        </authorList>
    </citation>
    <scope>NUCLEOTIDE SEQUENCE [LARGE SCALE GENOMIC DNA]</scope>
    <source>
        <strain evidence="2 3">Mlax316</strain>
    </source>
</reference>
<gene>
    <name evidence="2" type="ORF">EYC80_000241</name>
</gene>
<evidence type="ECO:0000313" key="2">
    <source>
        <dbReference type="EMBL" id="KAB8300001.1"/>
    </source>
</evidence>
<protein>
    <submittedName>
        <fullName evidence="2">Uncharacterized protein</fullName>
    </submittedName>
</protein>
<evidence type="ECO:0000256" key="1">
    <source>
        <dbReference type="SAM" id="Phobius"/>
    </source>
</evidence>
<evidence type="ECO:0000313" key="3">
    <source>
        <dbReference type="Proteomes" id="UP000326757"/>
    </source>
</evidence>
<comment type="caution">
    <text evidence="2">The sequence shown here is derived from an EMBL/GenBank/DDBJ whole genome shotgun (WGS) entry which is preliminary data.</text>
</comment>
<feature type="transmembrane region" description="Helical" evidence="1">
    <location>
        <begin position="22"/>
        <end position="46"/>
    </location>
</feature>
<dbReference type="Proteomes" id="UP000326757">
    <property type="component" value="Unassembled WGS sequence"/>
</dbReference>
<name>A0A5N6KA48_MONLA</name>
<keyword evidence="1" id="KW-0812">Transmembrane</keyword>
<organism evidence="2 3">
    <name type="scientific">Monilinia laxa</name>
    <name type="common">Brown rot fungus</name>
    <name type="synonym">Sclerotinia laxa</name>
    <dbReference type="NCBI Taxonomy" id="61186"/>
    <lineage>
        <taxon>Eukaryota</taxon>
        <taxon>Fungi</taxon>
        <taxon>Dikarya</taxon>
        <taxon>Ascomycota</taxon>
        <taxon>Pezizomycotina</taxon>
        <taxon>Leotiomycetes</taxon>
        <taxon>Helotiales</taxon>
        <taxon>Sclerotiniaceae</taxon>
        <taxon>Monilinia</taxon>
    </lineage>
</organism>
<proteinExistence type="predicted"/>
<accession>A0A5N6KA48</accession>
<keyword evidence="1" id="KW-1133">Transmembrane helix</keyword>
<sequence>MAVWEERKVQNLALRRETCLGALNWLCTPLCLAGVWWLFYFFYCYYPSLQLRISILKRFLSAFTGEDNVERNGLVTSMHELVGMGRINWVMKCEYR</sequence>
<keyword evidence="1" id="KW-0472">Membrane</keyword>
<dbReference type="AlphaFoldDB" id="A0A5N6KA48"/>